<keyword evidence="2" id="KW-0540">Nuclease</keyword>
<dbReference type="EC" id="3.1.21.-" evidence="2"/>
<evidence type="ECO:0000259" key="1">
    <source>
        <dbReference type="Pfam" id="PF01420"/>
    </source>
</evidence>
<dbReference type="InterPro" id="IPR000055">
    <property type="entry name" value="Restrct_endonuc_typeI_TRD"/>
</dbReference>
<dbReference type="PANTHER" id="PTHR30408:SF12">
    <property type="entry name" value="TYPE I RESTRICTION ENZYME MJAVIII SPECIFICITY SUBUNIT"/>
    <property type="match status" value="1"/>
</dbReference>
<sequence length="192" mass="21836">MLKNTNDWEQRKVGDIYSFASEGGTPSTSVLNYYKNGNIPFVKIHDLKNKYVFDTDNHITNQAIKSSSAWIIPANNLLLSNGATIGKVSINKVNLATKQGILGFVLKTDYSCELFYLLFNTHYFQIMTKKLTVTTTIPTLTLKTIDKINLFIPIKNKETKKIIDVFRDIDLYISLLQCKCIFESFIIFGLGF</sequence>
<reference evidence="2" key="1">
    <citation type="submission" date="2021-06" db="EMBL/GenBank/DDBJ databases">
        <title>Novel Mycoplasma species detected in California sea lions (Zalophus californianus) from the USA.</title>
        <authorList>
            <person name="Volokhov D.V."/>
            <person name="Furtak V.A."/>
            <person name="Zagorodnyaya T.A."/>
        </authorList>
    </citation>
    <scope>NUCLEOTIDE SEQUENCE [LARGE SCALE GENOMIC DNA]</scope>
    <source>
        <strain evidence="2">CSL 4779</strain>
    </source>
</reference>
<evidence type="ECO:0000313" key="3">
    <source>
        <dbReference type="Proteomes" id="UP000812267"/>
    </source>
</evidence>
<evidence type="ECO:0000313" key="2">
    <source>
        <dbReference type="EMBL" id="MBU4693925.1"/>
    </source>
</evidence>
<name>A0ABS6DSD6_9MOLU</name>
<keyword evidence="2" id="KW-0378">Hydrolase</keyword>
<dbReference type="GO" id="GO:0004519">
    <property type="term" value="F:endonuclease activity"/>
    <property type="evidence" value="ECO:0007669"/>
    <property type="project" value="UniProtKB-KW"/>
</dbReference>
<feature type="domain" description="Type I restriction modification DNA specificity" evidence="1">
    <location>
        <begin position="7"/>
        <end position="175"/>
    </location>
</feature>
<keyword evidence="2" id="KW-0255">Endonuclease</keyword>
<gene>
    <name evidence="2" type="ORF">KQ878_03460</name>
</gene>
<dbReference type="GO" id="GO:0016787">
    <property type="term" value="F:hydrolase activity"/>
    <property type="evidence" value="ECO:0007669"/>
    <property type="project" value="UniProtKB-KW"/>
</dbReference>
<keyword evidence="3" id="KW-1185">Reference proteome</keyword>
<organism evidence="2 3">
    <name type="scientific">Mycoplasma zalophidermidis</name>
    <dbReference type="NCBI Taxonomy" id="398174"/>
    <lineage>
        <taxon>Bacteria</taxon>
        <taxon>Bacillati</taxon>
        <taxon>Mycoplasmatota</taxon>
        <taxon>Mollicutes</taxon>
        <taxon>Mycoplasmataceae</taxon>
        <taxon>Mycoplasma</taxon>
    </lineage>
</organism>
<protein>
    <submittedName>
        <fullName evidence="2">Restriction endonuclease subunit S</fullName>
        <ecNumber evidence="2">3.1.21.-</ecNumber>
    </submittedName>
</protein>
<dbReference type="Pfam" id="PF01420">
    <property type="entry name" value="Methylase_S"/>
    <property type="match status" value="1"/>
</dbReference>
<accession>A0ABS6DSD6</accession>
<dbReference type="RefSeq" id="WP_216567949.1">
    <property type="nucleotide sequence ID" value="NZ_JAHMHK010000007.1"/>
</dbReference>
<comment type="caution">
    <text evidence="2">The sequence shown here is derived from an EMBL/GenBank/DDBJ whole genome shotgun (WGS) entry which is preliminary data.</text>
</comment>
<proteinExistence type="predicted"/>
<dbReference type="Proteomes" id="UP000812267">
    <property type="component" value="Unassembled WGS sequence"/>
</dbReference>
<dbReference type="EMBL" id="JAHMHK010000007">
    <property type="protein sequence ID" value="MBU4693925.1"/>
    <property type="molecule type" value="Genomic_DNA"/>
</dbReference>
<dbReference type="InterPro" id="IPR052021">
    <property type="entry name" value="Type-I_RS_S_subunit"/>
</dbReference>
<dbReference type="PANTHER" id="PTHR30408">
    <property type="entry name" value="TYPE-1 RESTRICTION ENZYME ECOKI SPECIFICITY PROTEIN"/>
    <property type="match status" value="1"/>
</dbReference>